<name>A0AA35TU08_GEOBA</name>
<dbReference type="SUPFAM" id="SSF52317">
    <property type="entry name" value="Class I glutamine amidotransferase-like"/>
    <property type="match status" value="1"/>
</dbReference>
<dbReference type="PROSITE" id="PS51273">
    <property type="entry name" value="GATASE_TYPE_1"/>
    <property type="match status" value="1"/>
</dbReference>
<dbReference type="Proteomes" id="UP001174909">
    <property type="component" value="Unassembled WGS sequence"/>
</dbReference>
<dbReference type="Pfam" id="PF07722">
    <property type="entry name" value="Peptidase_C26"/>
    <property type="match status" value="1"/>
</dbReference>
<dbReference type="AlphaFoldDB" id="A0AA35TU08"/>
<keyword evidence="2" id="KW-1185">Reference proteome</keyword>
<evidence type="ECO:0000313" key="2">
    <source>
        <dbReference type="Proteomes" id="UP001174909"/>
    </source>
</evidence>
<dbReference type="InterPro" id="IPR029062">
    <property type="entry name" value="Class_I_gatase-like"/>
</dbReference>
<protein>
    <submittedName>
        <fullName evidence="1">Glutamine amidotransferase PB2B2.05</fullName>
    </submittedName>
</protein>
<organism evidence="1 2">
    <name type="scientific">Geodia barretti</name>
    <name type="common">Barrett's horny sponge</name>
    <dbReference type="NCBI Taxonomy" id="519541"/>
    <lineage>
        <taxon>Eukaryota</taxon>
        <taxon>Metazoa</taxon>
        <taxon>Porifera</taxon>
        <taxon>Demospongiae</taxon>
        <taxon>Heteroscleromorpha</taxon>
        <taxon>Tetractinellida</taxon>
        <taxon>Astrophorina</taxon>
        <taxon>Geodiidae</taxon>
        <taxon>Geodia</taxon>
    </lineage>
</organism>
<proteinExistence type="predicted"/>
<keyword evidence="1" id="KW-0315">Glutamine amidotransferase</keyword>
<dbReference type="GO" id="GO:0016787">
    <property type="term" value="F:hydrolase activity"/>
    <property type="evidence" value="ECO:0007669"/>
    <property type="project" value="InterPro"/>
</dbReference>
<sequence length="134" mass="14796">MQLLNIAFGGKASIRIAEHADVGEDGGVASAYHHIYIAPGSRLAAVVGSGGFVRVNSRHSNGIREAQKSSWLLASAYSLEDGVIEALESSRHRWIIGVQFRPERRMEVPPHFDRLFQSLLERAAERMDAAKFSH</sequence>
<dbReference type="EMBL" id="CASHTH010004127">
    <property type="protein sequence ID" value="CAI8053853.1"/>
    <property type="molecule type" value="Genomic_DNA"/>
</dbReference>
<gene>
    <name evidence="1" type="ORF">GBAR_LOCUS29423</name>
</gene>
<comment type="caution">
    <text evidence="1">The sequence shown here is derived from an EMBL/GenBank/DDBJ whole genome shotgun (WGS) entry which is preliminary data.</text>
</comment>
<reference evidence="1" key="1">
    <citation type="submission" date="2023-03" db="EMBL/GenBank/DDBJ databases">
        <authorList>
            <person name="Steffen K."/>
            <person name="Cardenas P."/>
        </authorList>
    </citation>
    <scope>NUCLEOTIDE SEQUENCE</scope>
</reference>
<evidence type="ECO:0000313" key="1">
    <source>
        <dbReference type="EMBL" id="CAI8053853.1"/>
    </source>
</evidence>
<accession>A0AA35TU08</accession>
<dbReference type="InterPro" id="IPR011697">
    <property type="entry name" value="Peptidase_C26"/>
</dbReference>
<dbReference type="Gene3D" id="3.40.50.880">
    <property type="match status" value="1"/>
</dbReference>